<dbReference type="EMBL" id="AP025628">
    <property type="protein sequence ID" value="BDG62169.1"/>
    <property type="molecule type" value="Genomic_DNA"/>
</dbReference>
<evidence type="ECO:0000313" key="2">
    <source>
        <dbReference type="Proteomes" id="UP001163687"/>
    </source>
</evidence>
<dbReference type="RefSeq" id="WP_264842764.1">
    <property type="nucleotide sequence ID" value="NZ_AP025628.1"/>
</dbReference>
<dbReference type="AlphaFoldDB" id="A0AA35CP27"/>
<accession>A0AA35CP27</accession>
<proteinExistence type="predicted"/>
<protein>
    <submittedName>
        <fullName evidence="1">Uncharacterized protein</fullName>
    </submittedName>
</protein>
<evidence type="ECO:0000313" key="1">
    <source>
        <dbReference type="EMBL" id="BDG62169.1"/>
    </source>
</evidence>
<name>A0AA35CP27_9FIRM</name>
<organism evidence="1 2">
    <name type="scientific">Caldinitratiruptor microaerophilus</name>
    <dbReference type="NCBI Taxonomy" id="671077"/>
    <lineage>
        <taxon>Bacteria</taxon>
        <taxon>Bacillati</taxon>
        <taxon>Bacillota</taxon>
        <taxon>Clostridia</taxon>
        <taxon>Eubacteriales</taxon>
        <taxon>Symbiobacteriaceae</taxon>
        <taxon>Caldinitratiruptor</taxon>
    </lineage>
</organism>
<keyword evidence="2" id="KW-1185">Reference proteome</keyword>
<gene>
    <name evidence="1" type="ORF">caldi_32590</name>
</gene>
<reference evidence="1" key="1">
    <citation type="submission" date="2022-03" db="EMBL/GenBank/DDBJ databases">
        <title>Complete genome sequence of Caldinitratiruptor microaerophilus.</title>
        <authorList>
            <person name="Mukaiyama R."/>
            <person name="Nishiyama T."/>
            <person name="Ueda K."/>
        </authorList>
    </citation>
    <scope>NUCLEOTIDE SEQUENCE</scope>
    <source>
        <strain evidence="1">JCM 16183</strain>
    </source>
</reference>
<dbReference type="KEGG" id="cmic:caldi_32590"/>
<sequence>MEAAQEVPLTALGLPAILLVAAVENARNTPHSATRSLLEVVIALSILRSATATAFGQTFAAAQLLVSLGKLLALALRGGAA</sequence>
<dbReference type="Proteomes" id="UP001163687">
    <property type="component" value="Chromosome"/>
</dbReference>